<gene>
    <name evidence="1" type="ORF">TrLO_g595</name>
</gene>
<protein>
    <submittedName>
        <fullName evidence="1">Uncharacterized protein</fullName>
    </submittedName>
</protein>
<dbReference type="Gene3D" id="3.40.50.2000">
    <property type="entry name" value="Glycogen Phosphorylase B"/>
    <property type="match status" value="1"/>
</dbReference>
<evidence type="ECO:0000313" key="2">
    <source>
        <dbReference type="Proteomes" id="UP001165122"/>
    </source>
</evidence>
<dbReference type="EMBL" id="BRXW01000534">
    <property type="protein sequence ID" value="GMH63834.1"/>
    <property type="molecule type" value="Genomic_DNA"/>
</dbReference>
<dbReference type="AlphaFoldDB" id="A0A9W7A8H3"/>
<dbReference type="OrthoDB" id="9991317at2759"/>
<accession>A0A9W7A8H3</accession>
<reference evidence="2" key="1">
    <citation type="journal article" date="2023" name="Commun. Biol.">
        <title>Genome analysis of Parmales, the sister group of diatoms, reveals the evolutionary specialization of diatoms from phago-mixotrophs to photoautotrophs.</title>
        <authorList>
            <person name="Ban H."/>
            <person name="Sato S."/>
            <person name="Yoshikawa S."/>
            <person name="Yamada K."/>
            <person name="Nakamura Y."/>
            <person name="Ichinomiya M."/>
            <person name="Sato N."/>
            <person name="Blanc-Mathieu R."/>
            <person name="Endo H."/>
            <person name="Kuwata A."/>
            <person name="Ogata H."/>
        </authorList>
    </citation>
    <scope>NUCLEOTIDE SEQUENCE [LARGE SCALE GENOMIC DNA]</scope>
    <source>
        <strain evidence="2">NIES 3700</strain>
    </source>
</reference>
<name>A0A9W7A8H3_9STRA</name>
<dbReference type="Proteomes" id="UP001165122">
    <property type="component" value="Unassembled WGS sequence"/>
</dbReference>
<keyword evidence="2" id="KW-1185">Reference proteome</keyword>
<organism evidence="1 2">
    <name type="scientific">Triparma laevis f. longispina</name>
    <dbReference type="NCBI Taxonomy" id="1714387"/>
    <lineage>
        <taxon>Eukaryota</taxon>
        <taxon>Sar</taxon>
        <taxon>Stramenopiles</taxon>
        <taxon>Ochrophyta</taxon>
        <taxon>Bolidophyceae</taxon>
        <taxon>Parmales</taxon>
        <taxon>Triparmaceae</taxon>
        <taxon>Triparma</taxon>
    </lineage>
</organism>
<evidence type="ECO:0000313" key="1">
    <source>
        <dbReference type="EMBL" id="GMH63834.1"/>
    </source>
</evidence>
<proteinExistence type="predicted"/>
<comment type="caution">
    <text evidence="1">The sequence shown here is derived from an EMBL/GenBank/DDBJ whole genome shotgun (WGS) entry which is preliminary data.</text>
</comment>
<sequence length="106" mass="11851">MNRKRLAYLEKRAGVALDTFPIGGGITTFEMLMNGVCVVGYSEMSVIQTTNSVVESEFVAEGVEEYADMAINVRRRVDGGERCEGVWEGEEIVEEYREFFRRVGGG</sequence>